<dbReference type="AlphaFoldDB" id="A0AAN9VTG5"/>
<protein>
    <recommendedName>
        <fullName evidence="10">B-block binding subunit of TFIIIC domain-containing protein</fullName>
    </recommendedName>
</protein>
<reference evidence="8 9" key="1">
    <citation type="submission" date="2024-03" db="EMBL/GenBank/DDBJ databases">
        <title>The genome assembly and annotation of the cricket Gryllus longicercus Weissman &amp; Gray.</title>
        <authorList>
            <person name="Szrajer S."/>
            <person name="Gray D."/>
            <person name="Ylla G."/>
        </authorList>
    </citation>
    <scope>NUCLEOTIDE SEQUENCE [LARGE SCALE GENOMIC DNA]</scope>
    <source>
        <strain evidence="8">DAG 2021-001</strain>
        <tissue evidence="8">Whole body minus gut</tissue>
    </source>
</reference>
<evidence type="ECO:0000313" key="8">
    <source>
        <dbReference type="EMBL" id="KAK7867742.1"/>
    </source>
</evidence>
<evidence type="ECO:0000259" key="6">
    <source>
        <dbReference type="Pfam" id="PF04182"/>
    </source>
</evidence>
<evidence type="ECO:0000313" key="9">
    <source>
        <dbReference type="Proteomes" id="UP001378592"/>
    </source>
</evidence>
<dbReference type="GO" id="GO:0000127">
    <property type="term" value="C:transcription factor TFIIIC complex"/>
    <property type="evidence" value="ECO:0007669"/>
    <property type="project" value="InterPro"/>
</dbReference>
<dbReference type="Pfam" id="PF04182">
    <property type="entry name" value="B-block_TFIIIC"/>
    <property type="match status" value="1"/>
</dbReference>
<feature type="domain" description="B-block binding subunit of TFIIIC" evidence="6">
    <location>
        <begin position="171"/>
        <end position="244"/>
    </location>
</feature>
<dbReference type="Proteomes" id="UP001378592">
    <property type="component" value="Unassembled WGS sequence"/>
</dbReference>
<dbReference type="GO" id="GO:0006384">
    <property type="term" value="P:transcription initiation at RNA polymerase III promoter"/>
    <property type="evidence" value="ECO:0007669"/>
    <property type="project" value="InterPro"/>
</dbReference>
<proteinExistence type="predicted"/>
<keyword evidence="9" id="KW-1185">Reference proteome</keyword>
<dbReference type="EMBL" id="JAZDUA010000111">
    <property type="protein sequence ID" value="KAK7867742.1"/>
    <property type="molecule type" value="Genomic_DNA"/>
</dbReference>
<feature type="domain" description="GTF3C1 extended winged-helix" evidence="7">
    <location>
        <begin position="585"/>
        <end position="688"/>
    </location>
</feature>
<accession>A0AAN9VTG5</accession>
<gene>
    <name evidence="8" type="ORF">R5R35_002246</name>
</gene>
<dbReference type="Pfam" id="PF24101">
    <property type="entry name" value="WHD_GTF3C1"/>
    <property type="match status" value="1"/>
</dbReference>
<evidence type="ECO:0000256" key="2">
    <source>
        <dbReference type="ARBA" id="ARBA00022553"/>
    </source>
</evidence>
<dbReference type="GO" id="GO:0042791">
    <property type="term" value="P:5S class rRNA transcription by RNA polymerase III"/>
    <property type="evidence" value="ECO:0007669"/>
    <property type="project" value="TreeGrafter"/>
</dbReference>
<evidence type="ECO:0000256" key="5">
    <source>
        <dbReference type="ARBA" id="ARBA00023242"/>
    </source>
</evidence>
<dbReference type="PANTHER" id="PTHR15180:SF1">
    <property type="entry name" value="GENERAL TRANSCRIPTION FACTOR 3C POLYPEPTIDE 1"/>
    <property type="match status" value="1"/>
</dbReference>
<keyword evidence="4" id="KW-0804">Transcription</keyword>
<evidence type="ECO:0008006" key="10">
    <source>
        <dbReference type="Google" id="ProtNLM"/>
    </source>
</evidence>
<dbReference type="GO" id="GO:0005634">
    <property type="term" value="C:nucleus"/>
    <property type="evidence" value="ECO:0007669"/>
    <property type="project" value="UniProtKB-SubCell"/>
</dbReference>
<evidence type="ECO:0000256" key="1">
    <source>
        <dbReference type="ARBA" id="ARBA00004123"/>
    </source>
</evidence>
<organism evidence="8 9">
    <name type="scientific">Gryllus longicercus</name>
    <dbReference type="NCBI Taxonomy" id="2509291"/>
    <lineage>
        <taxon>Eukaryota</taxon>
        <taxon>Metazoa</taxon>
        <taxon>Ecdysozoa</taxon>
        <taxon>Arthropoda</taxon>
        <taxon>Hexapoda</taxon>
        <taxon>Insecta</taxon>
        <taxon>Pterygota</taxon>
        <taxon>Neoptera</taxon>
        <taxon>Polyneoptera</taxon>
        <taxon>Orthoptera</taxon>
        <taxon>Ensifera</taxon>
        <taxon>Gryllidea</taxon>
        <taxon>Grylloidea</taxon>
        <taxon>Gryllidae</taxon>
        <taxon>Gryllinae</taxon>
        <taxon>Gryllus</taxon>
    </lineage>
</organism>
<comment type="subcellular location">
    <subcellularLocation>
        <location evidence="1">Nucleus</location>
    </subcellularLocation>
</comment>
<name>A0AAN9VTG5_9ORTH</name>
<comment type="caution">
    <text evidence="8">The sequence shown here is derived from an EMBL/GenBank/DDBJ whole genome shotgun (WGS) entry which is preliminary data.</text>
</comment>
<dbReference type="InterPro" id="IPR007309">
    <property type="entry name" value="TFIIIC_Bblock-bd"/>
</dbReference>
<dbReference type="InterPro" id="IPR056467">
    <property type="entry name" value="eWH_GTF3C1"/>
</dbReference>
<keyword evidence="2" id="KW-0597">Phosphoprotein</keyword>
<dbReference type="GO" id="GO:0003677">
    <property type="term" value="F:DNA binding"/>
    <property type="evidence" value="ECO:0007669"/>
    <property type="project" value="UniProtKB-KW"/>
</dbReference>
<evidence type="ECO:0000259" key="7">
    <source>
        <dbReference type="Pfam" id="PF24101"/>
    </source>
</evidence>
<keyword evidence="5" id="KW-0539">Nucleus</keyword>
<dbReference type="PANTHER" id="PTHR15180">
    <property type="entry name" value="GENERAL TRANSCRIPTION FACTOR 3C POLYPEPTIDE 1"/>
    <property type="match status" value="1"/>
</dbReference>
<evidence type="ECO:0000256" key="4">
    <source>
        <dbReference type="ARBA" id="ARBA00023163"/>
    </source>
</evidence>
<evidence type="ECO:0000256" key="3">
    <source>
        <dbReference type="ARBA" id="ARBA00023125"/>
    </source>
</evidence>
<keyword evidence="3" id="KW-0238">DNA-binding</keyword>
<sequence length="1087" mass="125440">MGETNDIGSVIMDEIALEGLDGITIEGLFVRLKDRPEFATSLNDAYKQYIWEIICNFTEIDMFELPEPRKPLVVFNRYDYVDPELGMIQEPEILPEELYPHVPVDDKKKGIRGSCALYNERVSVYQMASQLSLEEAVERWGTKLVIVASQQMRNLALMGSSVDPELELTILQYCILERVGRSRHLGEVTQGRVSLQITGEDPKALFYHRKYLMKHGLIVKQIHHQKSGSQNCSGSLLHLPRFYVERWPKVLFLTKRVIEILRECKNYIADYDEIRKKLGLMNSLKKLFQTAYFQRFVRTDLKLPYRHLYPDAKESEWRSLNNMQEKMIRVIQLLDPNADVDIMSAREDEFDIDDEEHSEATSCRAEFNVTLNRSFLSQAYQVVEGAGVNGYSQMELVEKMGLPKLSARTVSRNLLKRGVASTFMNDVGRQRVSRFRARKWDQQCTRIQNIERDIEHMRAELLSKALGAGHEVPSTSLGNATIKSIINQKGRKRTADVSVDDLKLETEALPVKRTSDETSPQKDSITDKTAVVESAGTEVSEHNQCVATTVSAYSSRPLYCSVANFHSKEAMRKPLQHQTKDGPVMTYRIFKRINMILEYVKIHKVVDDHSKFLKLINEEEEREGLTVKIDKKSLLRLLIRLKEDGCLKLHSYLLTDGVKVKTMIFICDNNVALDHPAIISAIEQAKMKLFIVNRDSINLAVASSPIKGIQSQRALNKKQKVTFLYDKKIGRKYGFCPKFVRMRTLHQFLFYLVYGYEGNSDLDQNLVIPFLESKDVMVDDSLRSELTQVYFLDIHWKMFIPPLPAYSGGPKGWSIMCDILLRLPLSLFVRIFNVCYVVTDLNEYLQHPVRRHFLVRQLPVAMQNGLMAFRKYIFSIHEVLQRLCYIGLLQFGPQRLKEKDQVLIYVNQRTSLLDTVNSKPGYHQISEEEYPEIKYEFKSMQDVETYWYNLWNICINTQLGGRMCVQGKDIVLEHLPFKPAMLEALQPVRPSRAPGRDTGEVPGDRRGAAGLDSAIFAHLKRNWNWANISWNWANISTKIEELPKKVDRRKYRIMNLKAAPVVFNKSAIIVKRSINYLQKGRFYCFAV</sequence>
<dbReference type="InterPro" id="IPR044210">
    <property type="entry name" value="Tfc3-like"/>
</dbReference>